<protein>
    <submittedName>
        <fullName evidence="3">PH domain-containing protein</fullName>
    </submittedName>
</protein>
<proteinExistence type="predicted"/>
<dbReference type="OrthoDB" id="2507336at2759"/>
<dbReference type="Proteomes" id="UP000613580">
    <property type="component" value="Unassembled WGS sequence"/>
</dbReference>
<feature type="region of interest" description="Disordered" evidence="2">
    <location>
        <begin position="761"/>
        <end position="886"/>
    </location>
</feature>
<comment type="caution">
    <text evidence="3">The sequence shown here is derived from an EMBL/GenBank/DDBJ whole genome shotgun (WGS) entry which is preliminary data.</text>
</comment>
<feature type="compositionally biased region" description="Basic residues" evidence="2">
    <location>
        <begin position="271"/>
        <end position="281"/>
    </location>
</feature>
<keyword evidence="1" id="KW-0175">Coiled coil</keyword>
<dbReference type="GO" id="GO:0030041">
    <property type="term" value="P:actin filament polymerization"/>
    <property type="evidence" value="ECO:0007669"/>
    <property type="project" value="TreeGrafter"/>
</dbReference>
<accession>A0A8H6TLJ6</accession>
<feature type="compositionally biased region" description="Low complexity" evidence="2">
    <location>
        <begin position="704"/>
        <end position="717"/>
    </location>
</feature>
<feature type="region of interest" description="Disordered" evidence="2">
    <location>
        <begin position="214"/>
        <end position="734"/>
    </location>
</feature>
<feature type="region of interest" description="Disordered" evidence="2">
    <location>
        <begin position="56"/>
        <end position="94"/>
    </location>
</feature>
<feature type="region of interest" description="Disordered" evidence="2">
    <location>
        <begin position="1172"/>
        <end position="1291"/>
    </location>
</feature>
<feature type="coiled-coil region" evidence="1">
    <location>
        <begin position="1061"/>
        <end position="1095"/>
    </location>
</feature>
<organism evidence="3 4">
    <name type="scientific">Mycena chlorophos</name>
    <name type="common">Agaric fungus</name>
    <name type="synonym">Agaricus chlorophos</name>
    <dbReference type="NCBI Taxonomy" id="658473"/>
    <lineage>
        <taxon>Eukaryota</taxon>
        <taxon>Fungi</taxon>
        <taxon>Dikarya</taxon>
        <taxon>Basidiomycota</taxon>
        <taxon>Agaricomycotina</taxon>
        <taxon>Agaricomycetes</taxon>
        <taxon>Agaricomycetidae</taxon>
        <taxon>Agaricales</taxon>
        <taxon>Marasmiineae</taxon>
        <taxon>Mycenaceae</taxon>
        <taxon>Mycena</taxon>
    </lineage>
</organism>
<dbReference type="GO" id="GO:0005884">
    <property type="term" value="C:actin filament"/>
    <property type="evidence" value="ECO:0007669"/>
    <property type="project" value="TreeGrafter"/>
</dbReference>
<feature type="region of interest" description="Disordered" evidence="2">
    <location>
        <begin position="964"/>
        <end position="993"/>
    </location>
</feature>
<keyword evidence="4" id="KW-1185">Reference proteome</keyword>
<feature type="compositionally biased region" description="Basic and acidic residues" evidence="2">
    <location>
        <begin position="260"/>
        <end position="270"/>
    </location>
</feature>
<evidence type="ECO:0000256" key="2">
    <source>
        <dbReference type="SAM" id="MobiDB-lite"/>
    </source>
</evidence>
<dbReference type="InterPro" id="IPR051412">
    <property type="entry name" value="Formin_Homology_Diaphanous_sf"/>
</dbReference>
<evidence type="ECO:0000313" key="4">
    <source>
        <dbReference type="Proteomes" id="UP000613580"/>
    </source>
</evidence>
<feature type="compositionally biased region" description="Basic residues" evidence="2">
    <location>
        <begin position="405"/>
        <end position="421"/>
    </location>
</feature>
<feature type="compositionally biased region" description="Polar residues" evidence="2">
    <location>
        <begin position="861"/>
        <end position="873"/>
    </location>
</feature>
<name>A0A8H6TLJ6_MYCCL</name>
<dbReference type="EMBL" id="JACAZE010000003">
    <property type="protein sequence ID" value="KAF7319476.1"/>
    <property type="molecule type" value="Genomic_DNA"/>
</dbReference>
<feature type="compositionally biased region" description="Basic residues" evidence="2">
    <location>
        <begin position="370"/>
        <end position="392"/>
    </location>
</feature>
<dbReference type="PANTHER" id="PTHR45691">
    <property type="entry name" value="PROTEIN DIAPHANOUS"/>
    <property type="match status" value="1"/>
</dbReference>
<feature type="compositionally biased region" description="Low complexity" evidence="2">
    <location>
        <begin position="458"/>
        <end position="472"/>
    </location>
</feature>
<feature type="compositionally biased region" description="Low complexity" evidence="2">
    <location>
        <begin position="635"/>
        <end position="645"/>
    </location>
</feature>
<evidence type="ECO:0000313" key="3">
    <source>
        <dbReference type="EMBL" id="KAF7319476.1"/>
    </source>
</evidence>
<feature type="compositionally biased region" description="Pro residues" evidence="2">
    <location>
        <begin position="1229"/>
        <end position="1240"/>
    </location>
</feature>
<gene>
    <name evidence="3" type="ORF">HMN09_00286300</name>
</gene>
<evidence type="ECO:0000256" key="1">
    <source>
        <dbReference type="SAM" id="Coils"/>
    </source>
</evidence>
<feature type="compositionally biased region" description="Basic and acidic residues" evidence="2">
    <location>
        <begin position="348"/>
        <end position="369"/>
    </location>
</feature>
<sequence length="1291" mass="139674">MAILRENRLAQLATVDQQRELMRYMRGLNEWLERDVRDRQQELRGVMARVDQIRAEMRAPQPQQPPIVVTGGTDSSSSAGGGDGGQPPVIPGPAGGPVIPPEPFRPGFVPYTGGLQPVIPPLPVVPPVVPTDAGFPVIPPTATGQPFIPPGMPQPGFGVAPTGGFGPILIQPSHHGPGPAPMVPQFPPPMQMPMPQLGGGIGPGGFVPADTVHPFIPPDYGGRSPIQVDPTIVPIGVEPSASSDSGDSEQPRRRRGSRRPRSERDEDRSPSPRRGRSRTRSSRSGSETPPRPIRVVGDAGLAGPSTMAPQPIIINTGGQPSAVPPPVQVVPSGYIPAGSQAGPPTVIIRDDRRSRRDSRSRSTESDRSRSRSPSRRSRRGTASRHGTSRRGSRSPTRIVIEHTPSRRSRLSRSRSRSRSRSPRTVIVQQPPPAPGLSGVGTMMPPMMPPQQPQTIIVRSGSRSRSRSSSGGRSSRRRRRSRTPPPTQPIIIGGTQAPPASGYMPTVLPQPQTVPIMMPSGSRLSPGRPPTDITYEPISPQRAGTVYSRPQRSMYDAEEPLPVPGPSHPAGAGSGVGRGPSVVRVPSQQPRQFYDREGRPVGPLYDSDGNMIVPGDESVYDTEGRQVGGPPPRTPTAPRVSGAPSEAAPPPGFVPVSASSRSVPGYPIPPPQPILQDTGRAYDTSGPMDQPEVSFAPSPVPVRPLPAAAVGRAASPGADRYRFSTASPRATATPFPIDLTAADAERARVERLDEVEGQLQEAMANAREAEDEREREFRQSEEERQRLFFEHEERRDREMRERAEAMLAGLAPGHVPPGGPGASPIPGAPFVPGASPGLGPEPELIFPTEADAGPSGKPPSRAGTSPRTRPQTAYSYRPGDVDDTAAEGASMHTMETAASQAASITAGEIRDIVASEREAMEAELAEMRAERNRLEAERDAARQAVIDQKENRVRELEAELATLKGELDDERAQRQTESAEAAERERQAFSNNDDIRAQLGDITNIVQDSRNCCEEQKTMLTDRWKADDEYREQKDFKYIELKSMVQKVLDDMDTERGRMEDFRLAEAAKPDLEKIIEDLRQQNAEQRDLLNTLLTDWRNDSLKQHEATLDAVRSTAREQVDFNVQGYLDEFSKALASEVRMLLGEVGKLREERRALQHELGYLLTMKSKYGPGGEFEPDWKPPTVPGGPPDPGPPPPPPDLPPAKPGWRTVAQRSAAGGRKPPKKKEAAPGPPPPGPPPAADPRRQVQSWATWQPDPAMAPTPPSREATLLVPEQPPTGLFGPRTPRSSYHA</sequence>
<feature type="compositionally biased region" description="Basic and acidic residues" evidence="2">
    <location>
        <begin position="766"/>
        <end position="803"/>
    </location>
</feature>
<reference evidence="3" key="1">
    <citation type="submission" date="2020-05" db="EMBL/GenBank/DDBJ databases">
        <title>Mycena genomes resolve the evolution of fungal bioluminescence.</title>
        <authorList>
            <person name="Tsai I.J."/>
        </authorList>
    </citation>
    <scope>NUCLEOTIDE SEQUENCE</scope>
    <source>
        <strain evidence="3">110903Hualien_Pintung</strain>
    </source>
</reference>
<feature type="compositionally biased region" description="Pro residues" evidence="2">
    <location>
        <begin position="1180"/>
        <end position="1204"/>
    </location>
</feature>
<dbReference type="PANTHER" id="PTHR45691:SF6">
    <property type="entry name" value="PROTEIN DIAPHANOUS"/>
    <property type="match status" value="1"/>
</dbReference>